<dbReference type="Proteomes" id="UP001610563">
    <property type="component" value="Unassembled WGS sequence"/>
</dbReference>
<name>A0ABR4FT54_9EURO</name>
<comment type="caution">
    <text evidence="1">The sequence shown here is derived from an EMBL/GenBank/DDBJ whole genome shotgun (WGS) entry which is preliminary data.</text>
</comment>
<protein>
    <submittedName>
        <fullName evidence="1">Uncharacterized protein</fullName>
    </submittedName>
</protein>
<evidence type="ECO:0000313" key="2">
    <source>
        <dbReference type="Proteomes" id="UP001610563"/>
    </source>
</evidence>
<proteinExistence type="predicted"/>
<organism evidence="1 2">
    <name type="scientific">Aspergillus keveii</name>
    <dbReference type="NCBI Taxonomy" id="714993"/>
    <lineage>
        <taxon>Eukaryota</taxon>
        <taxon>Fungi</taxon>
        <taxon>Dikarya</taxon>
        <taxon>Ascomycota</taxon>
        <taxon>Pezizomycotina</taxon>
        <taxon>Eurotiomycetes</taxon>
        <taxon>Eurotiomycetidae</taxon>
        <taxon>Eurotiales</taxon>
        <taxon>Aspergillaceae</taxon>
        <taxon>Aspergillus</taxon>
        <taxon>Aspergillus subgen. Nidulantes</taxon>
    </lineage>
</organism>
<sequence length="309" mass="34793">MADDDKKLSEKIIRTADALQNWDLVKPYAKEVTSLVKEYSEIIDGVGSVFSVVGFVWSIYSNMEKAKDTAADQQAMVEQITQAVGGMITRATAEITNHMNAIEDREAITRAKAIQQGFRSNVRAHAKTFPITGSDTLPLDLLIHDATEVIELLHTLIGVRSAEGDGGAIMVLYRNLHAVVQCKLTMDQWRHGLTREVLDEADEQIVRLIQIWVPVVRGFQRMENLSFSQGIIHFHVGGGDRPEYNKYSYHYKGKEQPVRGSDKAAVAKAFVEARKAARKDAVPQGLIEWNNYPYKQRQQILKLKEQISQ</sequence>
<gene>
    <name evidence="1" type="ORF">BJX66DRAFT_342376</name>
</gene>
<keyword evidence="2" id="KW-1185">Reference proteome</keyword>
<reference evidence="1 2" key="1">
    <citation type="submission" date="2024-07" db="EMBL/GenBank/DDBJ databases">
        <title>Section-level genome sequencing and comparative genomics of Aspergillus sections Usti and Cavernicolus.</title>
        <authorList>
            <consortium name="Lawrence Berkeley National Laboratory"/>
            <person name="Nybo J.L."/>
            <person name="Vesth T.C."/>
            <person name="Theobald S."/>
            <person name="Frisvad J.C."/>
            <person name="Larsen T.O."/>
            <person name="Kjaerboelling I."/>
            <person name="Rothschild-Mancinelli K."/>
            <person name="Lyhne E.K."/>
            <person name="Kogle M.E."/>
            <person name="Barry K."/>
            <person name="Clum A."/>
            <person name="Na H."/>
            <person name="Ledsgaard L."/>
            <person name="Lin J."/>
            <person name="Lipzen A."/>
            <person name="Kuo A."/>
            <person name="Riley R."/>
            <person name="Mondo S."/>
            <person name="Labutti K."/>
            <person name="Haridas S."/>
            <person name="Pangalinan J."/>
            <person name="Salamov A.A."/>
            <person name="Simmons B.A."/>
            <person name="Magnuson J.K."/>
            <person name="Chen J."/>
            <person name="Drula E."/>
            <person name="Henrissat B."/>
            <person name="Wiebenga A."/>
            <person name="Lubbers R.J."/>
            <person name="Gomes A.C."/>
            <person name="Makela M.R."/>
            <person name="Stajich J."/>
            <person name="Grigoriev I.V."/>
            <person name="Mortensen U.H."/>
            <person name="De Vries R.P."/>
            <person name="Baker S.E."/>
            <person name="Andersen M.R."/>
        </authorList>
    </citation>
    <scope>NUCLEOTIDE SEQUENCE [LARGE SCALE GENOMIC DNA]</scope>
    <source>
        <strain evidence="1 2">CBS 209.92</strain>
    </source>
</reference>
<dbReference type="EMBL" id="JBFTWV010000124">
    <property type="protein sequence ID" value="KAL2786148.1"/>
    <property type="molecule type" value="Genomic_DNA"/>
</dbReference>
<accession>A0ABR4FT54</accession>
<evidence type="ECO:0000313" key="1">
    <source>
        <dbReference type="EMBL" id="KAL2786148.1"/>
    </source>
</evidence>